<dbReference type="EMBL" id="KZ502363">
    <property type="protein sequence ID" value="PKU80252.1"/>
    <property type="molecule type" value="Genomic_DNA"/>
</dbReference>
<proteinExistence type="predicted"/>
<keyword evidence="2" id="KW-1185">Reference proteome</keyword>
<dbReference type="Proteomes" id="UP000233837">
    <property type="component" value="Unassembled WGS sequence"/>
</dbReference>
<dbReference type="AlphaFoldDB" id="A0A2I0WX67"/>
<name>A0A2I0WX67_9ASPA</name>
<gene>
    <name evidence="1" type="ORF">MA16_Dca005783</name>
</gene>
<accession>A0A2I0WX67</accession>
<evidence type="ECO:0000313" key="1">
    <source>
        <dbReference type="EMBL" id="PKU80252.1"/>
    </source>
</evidence>
<sequence>MVKEEAIGNRASERSRIELQCGKLAPIGAEGSFSSRSGPPALLSHCLVLEQAREVEDEAARMQLLRSQVTLRYPEARL</sequence>
<evidence type="ECO:0000313" key="2">
    <source>
        <dbReference type="Proteomes" id="UP000233837"/>
    </source>
</evidence>
<protein>
    <submittedName>
        <fullName evidence="1">Uncharacterized protein</fullName>
    </submittedName>
</protein>
<reference evidence="1 2" key="2">
    <citation type="journal article" date="2017" name="Nature">
        <title>The Apostasia genome and the evolution of orchids.</title>
        <authorList>
            <person name="Zhang G.Q."/>
            <person name="Liu K.W."/>
            <person name="Li Z."/>
            <person name="Lohaus R."/>
            <person name="Hsiao Y.Y."/>
            <person name="Niu S.C."/>
            <person name="Wang J.Y."/>
            <person name="Lin Y.C."/>
            <person name="Xu Q."/>
            <person name="Chen L.J."/>
            <person name="Yoshida K."/>
            <person name="Fujiwara S."/>
            <person name="Wang Z.W."/>
            <person name="Zhang Y.Q."/>
            <person name="Mitsuda N."/>
            <person name="Wang M."/>
            <person name="Liu G.H."/>
            <person name="Pecoraro L."/>
            <person name="Huang H.X."/>
            <person name="Xiao X.J."/>
            <person name="Lin M."/>
            <person name="Wu X.Y."/>
            <person name="Wu W.L."/>
            <person name="Chen Y.Y."/>
            <person name="Chang S.B."/>
            <person name="Sakamoto S."/>
            <person name="Ohme-Takagi M."/>
            <person name="Yagi M."/>
            <person name="Zeng S.J."/>
            <person name="Shen C.Y."/>
            <person name="Yeh C.M."/>
            <person name="Luo Y.B."/>
            <person name="Tsai W.C."/>
            <person name="Van de Peer Y."/>
            <person name="Liu Z.J."/>
        </authorList>
    </citation>
    <scope>NUCLEOTIDE SEQUENCE [LARGE SCALE GENOMIC DNA]</scope>
    <source>
        <tissue evidence="1">The whole plant</tissue>
    </source>
</reference>
<organism evidence="1 2">
    <name type="scientific">Dendrobium catenatum</name>
    <dbReference type="NCBI Taxonomy" id="906689"/>
    <lineage>
        <taxon>Eukaryota</taxon>
        <taxon>Viridiplantae</taxon>
        <taxon>Streptophyta</taxon>
        <taxon>Embryophyta</taxon>
        <taxon>Tracheophyta</taxon>
        <taxon>Spermatophyta</taxon>
        <taxon>Magnoliopsida</taxon>
        <taxon>Liliopsida</taxon>
        <taxon>Asparagales</taxon>
        <taxon>Orchidaceae</taxon>
        <taxon>Epidendroideae</taxon>
        <taxon>Malaxideae</taxon>
        <taxon>Dendrobiinae</taxon>
        <taxon>Dendrobium</taxon>
    </lineage>
</organism>
<reference evidence="1 2" key="1">
    <citation type="journal article" date="2016" name="Sci. Rep.">
        <title>The Dendrobium catenatum Lindl. genome sequence provides insights into polysaccharide synthase, floral development and adaptive evolution.</title>
        <authorList>
            <person name="Zhang G.Q."/>
            <person name="Xu Q."/>
            <person name="Bian C."/>
            <person name="Tsai W.C."/>
            <person name="Yeh C.M."/>
            <person name="Liu K.W."/>
            <person name="Yoshida K."/>
            <person name="Zhang L.S."/>
            <person name="Chang S.B."/>
            <person name="Chen F."/>
            <person name="Shi Y."/>
            <person name="Su Y.Y."/>
            <person name="Zhang Y.Q."/>
            <person name="Chen L.J."/>
            <person name="Yin Y."/>
            <person name="Lin M."/>
            <person name="Huang H."/>
            <person name="Deng H."/>
            <person name="Wang Z.W."/>
            <person name="Zhu S.L."/>
            <person name="Zhao X."/>
            <person name="Deng C."/>
            <person name="Niu S.C."/>
            <person name="Huang J."/>
            <person name="Wang M."/>
            <person name="Liu G.H."/>
            <person name="Yang H.J."/>
            <person name="Xiao X.J."/>
            <person name="Hsiao Y.Y."/>
            <person name="Wu W.L."/>
            <person name="Chen Y.Y."/>
            <person name="Mitsuda N."/>
            <person name="Ohme-Takagi M."/>
            <person name="Luo Y.B."/>
            <person name="Van de Peer Y."/>
            <person name="Liu Z.J."/>
        </authorList>
    </citation>
    <scope>NUCLEOTIDE SEQUENCE [LARGE SCALE GENOMIC DNA]</scope>
    <source>
        <tissue evidence="1">The whole plant</tissue>
    </source>
</reference>